<reference evidence="2 3" key="1">
    <citation type="submission" date="2020-06" db="EMBL/GenBank/DDBJ databases">
        <authorList>
            <person name="Li R."/>
            <person name="Bekaert M."/>
        </authorList>
    </citation>
    <scope>NUCLEOTIDE SEQUENCE [LARGE SCALE GENOMIC DNA]</scope>
    <source>
        <strain evidence="3">wild</strain>
    </source>
</reference>
<evidence type="ECO:0000313" key="2">
    <source>
        <dbReference type="EMBL" id="CAC5389215.1"/>
    </source>
</evidence>
<keyword evidence="3" id="KW-1185">Reference proteome</keyword>
<dbReference type="InterPro" id="IPR052787">
    <property type="entry name" value="MAVS"/>
</dbReference>
<dbReference type="Proteomes" id="UP000507470">
    <property type="component" value="Unassembled WGS sequence"/>
</dbReference>
<dbReference type="OrthoDB" id="6109275at2759"/>
<feature type="compositionally biased region" description="Basic and acidic residues" evidence="1">
    <location>
        <begin position="17"/>
        <end position="36"/>
    </location>
</feature>
<accession>A0A6J8BYZ9</accession>
<dbReference type="AlphaFoldDB" id="A0A6J8BYZ9"/>
<organism evidence="2 3">
    <name type="scientific">Mytilus coruscus</name>
    <name type="common">Sea mussel</name>
    <dbReference type="NCBI Taxonomy" id="42192"/>
    <lineage>
        <taxon>Eukaryota</taxon>
        <taxon>Metazoa</taxon>
        <taxon>Spiralia</taxon>
        <taxon>Lophotrochozoa</taxon>
        <taxon>Mollusca</taxon>
        <taxon>Bivalvia</taxon>
        <taxon>Autobranchia</taxon>
        <taxon>Pteriomorphia</taxon>
        <taxon>Mytilida</taxon>
        <taxon>Mytiloidea</taxon>
        <taxon>Mytilidae</taxon>
        <taxon>Mytilinae</taxon>
        <taxon>Mytilus</taxon>
    </lineage>
</organism>
<proteinExistence type="predicted"/>
<dbReference type="EMBL" id="CACVKT020004324">
    <property type="protein sequence ID" value="CAC5389215.1"/>
    <property type="molecule type" value="Genomic_DNA"/>
</dbReference>
<gene>
    <name evidence="2" type="ORF">MCOR_24410</name>
</gene>
<name>A0A6J8BYZ9_MYTCO</name>
<evidence type="ECO:0000313" key="3">
    <source>
        <dbReference type="Proteomes" id="UP000507470"/>
    </source>
</evidence>
<protein>
    <submittedName>
        <fullName evidence="2">KCTD1_15</fullName>
    </submittedName>
</protein>
<evidence type="ECO:0000256" key="1">
    <source>
        <dbReference type="SAM" id="MobiDB-lite"/>
    </source>
</evidence>
<feature type="region of interest" description="Disordered" evidence="1">
    <location>
        <begin position="17"/>
        <end position="41"/>
    </location>
</feature>
<dbReference type="PANTHER" id="PTHR21446:SF12">
    <property type="entry name" value="POTASSIUM CHANNEL TETRAMERIZATION DOMAIN CONTAINING 1"/>
    <property type="match status" value="1"/>
</dbReference>
<dbReference type="PANTHER" id="PTHR21446">
    <property type="entry name" value="DUF3504 DOMAIN-CONTAINING PROTEIN"/>
    <property type="match status" value="1"/>
</dbReference>
<sequence length="275" mass="31613">MISIVFIYQMSHNLENKGEKRPRLSDGENPKPEGKLYKMSSNDDNIKDQLKIILESMNDTKKGLSSTQKMFEIEGVVAEGSISGAMNVNQTNQSNQNNQVNQQNNDEVTVMASDVPLEEDEDFLIKAKQGYAKVDHYPDISEEDLQKLYSDDTPFFDVNTPYGLQFKVWFELMLFLCRRGQENLRTMTKDTFRTKKDASGLKYVYQNKDELDKIHRTNTDPFDSVTEGRMYEKKGDLKYPAASVEKYVSKLCQDFHPLMSVNLHGIANLYLVKTL</sequence>